<dbReference type="OrthoDB" id="6018565at2759"/>
<evidence type="ECO:0000256" key="4">
    <source>
        <dbReference type="ARBA" id="ARBA00022490"/>
    </source>
</evidence>
<dbReference type="InterPro" id="IPR018159">
    <property type="entry name" value="Spectrin/alpha-actinin"/>
</dbReference>
<evidence type="ECO:0000256" key="1">
    <source>
        <dbReference type="ARBA" id="ARBA00004245"/>
    </source>
</evidence>
<keyword evidence="5" id="KW-0597">Phosphoprotein</keyword>
<evidence type="ECO:0000313" key="9">
    <source>
        <dbReference type="EMBL" id="ESO00328.1"/>
    </source>
</evidence>
<reference evidence="9 11" key="2">
    <citation type="journal article" date="2013" name="Nature">
        <title>Insights into bilaterian evolution from three spiralian genomes.</title>
        <authorList>
            <person name="Simakov O."/>
            <person name="Marletaz F."/>
            <person name="Cho S.J."/>
            <person name="Edsinger-Gonzales E."/>
            <person name="Havlak P."/>
            <person name="Hellsten U."/>
            <person name="Kuo D.H."/>
            <person name="Larsson T."/>
            <person name="Lv J."/>
            <person name="Arendt D."/>
            <person name="Savage R."/>
            <person name="Osoegawa K."/>
            <person name="de Jong P."/>
            <person name="Grimwood J."/>
            <person name="Chapman J.A."/>
            <person name="Shapiro H."/>
            <person name="Aerts A."/>
            <person name="Otillar R.P."/>
            <person name="Terry A.Y."/>
            <person name="Boore J.L."/>
            <person name="Grigoriev I.V."/>
            <person name="Lindberg D.R."/>
            <person name="Seaver E.C."/>
            <person name="Weisblat D.A."/>
            <person name="Putnam N.H."/>
            <person name="Rokhsar D.S."/>
        </authorList>
    </citation>
    <scope>NUCLEOTIDE SEQUENCE</scope>
</reference>
<dbReference type="AlphaFoldDB" id="T1G8S2"/>
<evidence type="ECO:0000256" key="2">
    <source>
        <dbReference type="ARBA" id="ARBA00006826"/>
    </source>
</evidence>
<keyword evidence="8" id="KW-0206">Cytoskeleton</keyword>
<dbReference type="GO" id="GO:0005737">
    <property type="term" value="C:cytoplasm"/>
    <property type="evidence" value="ECO:0007669"/>
    <property type="project" value="UniProtKB-ARBA"/>
</dbReference>
<dbReference type="Pfam" id="PF00435">
    <property type="entry name" value="Spectrin"/>
    <property type="match status" value="1"/>
</dbReference>
<dbReference type="EnsemblMetazoa" id="HelroT93054">
    <property type="protein sequence ID" value="HelroP93054"/>
    <property type="gene ID" value="HelroG93054"/>
</dbReference>
<evidence type="ECO:0000256" key="3">
    <source>
        <dbReference type="ARBA" id="ARBA00022467"/>
    </source>
</evidence>
<dbReference type="Gene3D" id="1.20.58.60">
    <property type="match status" value="1"/>
</dbReference>
<evidence type="ECO:0000256" key="8">
    <source>
        <dbReference type="ARBA" id="ARBA00023212"/>
    </source>
</evidence>
<dbReference type="eggNOG" id="KOG0040">
    <property type="taxonomic scope" value="Eukaryota"/>
</dbReference>
<dbReference type="FunFam" id="1.20.58.60:FF:000020">
    <property type="entry name" value="Spectrin alpha chain, non-erythrocytic 1"/>
    <property type="match status" value="1"/>
</dbReference>
<dbReference type="InterPro" id="IPR002017">
    <property type="entry name" value="Spectrin_repeat"/>
</dbReference>
<reference evidence="11" key="1">
    <citation type="submission" date="2012-12" db="EMBL/GenBank/DDBJ databases">
        <authorList>
            <person name="Hellsten U."/>
            <person name="Grimwood J."/>
            <person name="Chapman J.A."/>
            <person name="Shapiro H."/>
            <person name="Aerts A."/>
            <person name="Otillar R.P."/>
            <person name="Terry A.Y."/>
            <person name="Boore J.L."/>
            <person name="Simakov O."/>
            <person name="Marletaz F."/>
            <person name="Cho S.-J."/>
            <person name="Edsinger-Gonzales E."/>
            <person name="Havlak P."/>
            <person name="Kuo D.-H."/>
            <person name="Larsson T."/>
            <person name="Lv J."/>
            <person name="Arendt D."/>
            <person name="Savage R."/>
            <person name="Osoegawa K."/>
            <person name="de Jong P."/>
            <person name="Lindberg D.R."/>
            <person name="Seaver E.C."/>
            <person name="Weisblat D.A."/>
            <person name="Putnam N.H."/>
            <person name="Grigoriev I.V."/>
            <person name="Rokhsar D.S."/>
        </authorList>
    </citation>
    <scope>NUCLEOTIDE SEQUENCE</scope>
</reference>
<dbReference type="OMA" id="TSWINEK"/>
<evidence type="ECO:0000313" key="11">
    <source>
        <dbReference type="Proteomes" id="UP000015101"/>
    </source>
</evidence>
<dbReference type="RefSeq" id="XP_009021574.1">
    <property type="nucleotide sequence ID" value="XM_009023326.1"/>
</dbReference>
<dbReference type="SUPFAM" id="SSF46966">
    <property type="entry name" value="Spectrin repeat"/>
    <property type="match status" value="1"/>
</dbReference>
<dbReference type="KEGG" id="hro:HELRODRAFT_93054"/>
<dbReference type="CTD" id="20217469"/>
<dbReference type="PANTHER" id="PTHR11915">
    <property type="entry name" value="SPECTRIN/FILAMIN RELATED CYTOSKELETAL PROTEIN"/>
    <property type="match status" value="1"/>
</dbReference>
<dbReference type="HOGENOM" id="CLU_110069_0_0_1"/>
<dbReference type="STRING" id="6412.T1G8S2"/>
<evidence type="ECO:0000256" key="7">
    <source>
        <dbReference type="ARBA" id="ARBA00023203"/>
    </source>
</evidence>
<dbReference type="GO" id="GO:0005856">
    <property type="term" value="C:cytoskeleton"/>
    <property type="evidence" value="ECO:0007669"/>
    <property type="project" value="UniProtKB-SubCell"/>
</dbReference>
<evidence type="ECO:0000256" key="5">
    <source>
        <dbReference type="ARBA" id="ARBA00022553"/>
    </source>
</evidence>
<dbReference type="GO" id="GO:0051693">
    <property type="term" value="P:actin filament capping"/>
    <property type="evidence" value="ECO:0007669"/>
    <property type="project" value="UniProtKB-KW"/>
</dbReference>
<name>T1G8S2_HELRO</name>
<keyword evidence="6" id="KW-0677">Repeat</keyword>
<dbReference type="EMBL" id="AMQM01011892">
    <property type="status" value="NOT_ANNOTATED_CDS"/>
    <property type="molecule type" value="Genomic_DNA"/>
</dbReference>
<gene>
    <name evidence="10" type="primary">20217469</name>
    <name evidence="9" type="ORF">HELRODRAFT_93054</name>
</gene>
<accession>T1G8S2</accession>
<dbReference type="SMART" id="SM00150">
    <property type="entry name" value="SPEC"/>
    <property type="match status" value="1"/>
</dbReference>
<evidence type="ECO:0000313" key="10">
    <source>
        <dbReference type="EnsemblMetazoa" id="HelroP93054"/>
    </source>
</evidence>
<dbReference type="EMBL" id="KB096967">
    <property type="protein sequence ID" value="ESO00328.1"/>
    <property type="molecule type" value="Genomic_DNA"/>
</dbReference>
<comment type="similarity">
    <text evidence="2">Belongs to the spectrin family.</text>
</comment>
<sequence>VMNRWEKVKQQTTLRLQKLNDSKDYQQFLLAVHDVTSWINEKMQTALDESYNDPSNLQGKIQKNQAFQAEVLTNRSRVDVVMKEGDKFVSKQHYASDVIREKMMELEGLWKDLLDATEEKKRRLLEAYEVCS</sequence>
<keyword evidence="11" id="KW-1185">Reference proteome</keyword>
<keyword evidence="7" id="KW-0009">Actin-binding</keyword>
<protein>
    <submittedName>
        <fullName evidence="9 10">Uncharacterized protein</fullName>
    </submittedName>
</protein>
<dbReference type="Proteomes" id="UP000015101">
    <property type="component" value="Unassembled WGS sequence"/>
</dbReference>
<dbReference type="InParanoid" id="T1G8S2"/>
<keyword evidence="3" id="KW-0117">Actin capping</keyword>
<keyword evidence="4" id="KW-0963">Cytoplasm</keyword>
<organism evidence="10 11">
    <name type="scientific">Helobdella robusta</name>
    <name type="common">Californian leech</name>
    <dbReference type="NCBI Taxonomy" id="6412"/>
    <lineage>
        <taxon>Eukaryota</taxon>
        <taxon>Metazoa</taxon>
        <taxon>Spiralia</taxon>
        <taxon>Lophotrochozoa</taxon>
        <taxon>Annelida</taxon>
        <taxon>Clitellata</taxon>
        <taxon>Hirudinea</taxon>
        <taxon>Rhynchobdellida</taxon>
        <taxon>Glossiphoniidae</taxon>
        <taxon>Helobdella</taxon>
    </lineage>
</organism>
<comment type="subcellular location">
    <subcellularLocation>
        <location evidence="1">Cytoplasm</location>
        <location evidence="1">Cytoskeleton</location>
    </subcellularLocation>
</comment>
<dbReference type="CDD" id="cd00176">
    <property type="entry name" value="SPEC"/>
    <property type="match status" value="1"/>
</dbReference>
<dbReference type="GeneID" id="20217469"/>
<proteinExistence type="inferred from homology"/>
<evidence type="ECO:0000256" key="6">
    <source>
        <dbReference type="ARBA" id="ARBA00022737"/>
    </source>
</evidence>
<reference evidence="10" key="3">
    <citation type="submission" date="2015-06" db="UniProtKB">
        <authorList>
            <consortium name="EnsemblMetazoa"/>
        </authorList>
    </citation>
    <scope>IDENTIFICATION</scope>
</reference>
<dbReference type="GO" id="GO:0003779">
    <property type="term" value="F:actin binding"/>
    <property type="evidence" value="ECO:0007669"/>
    <property type="project" value="UniProtKB-KW"/>
</dbReference>